<evidence type="ECO:0000313" key="2">
    <source>
        <dbReference type="Proteomes" id="UP000183567"/>
    </source>
</evidence>
<dbReference type="AlphaFoldDB" id="A0A1J8QHW7"/>
<gene>
    <name evidence="1" type="ORF">AZE42_10596</name>
</gene>
<dbReference type="Proteomes" id="UP000183567">
    <property type="component" value="Unassembled WGS sequence"/>
</dbReference>
<accession>A0A1J8QHW7</accession>
<dbReference type="EMBL" id="LVVM01000226">
    <property type="protein sequence ID" value="OJA21278.1"/>
    <property type="molecule type" value="Genomic_DNA"/>
</dbReference>
<comment type="caution">
    <text evidence="1">The sequence shown here is derived from an EMBL/GenBank/DDBJ whole genome shotgun (WGS) entry which is preliminary data.</text>
</comment>
<evidence type="ECO:0000313" key="1">
    <source>
        <dbReference type="EMBL" id="OJA21278.1"/>
    </source>
</evidence>
<name>A0A1J8QHW7_9AGAM</name>
<sequence>MDVLDEEEDTRMVAAALVAGIELARLDPTSQSTFQYPMAGVILSF</sequence>
<reference evidence="1 2" key="1">
    <citation type="submission" date="2016-03" db="EMBL/GenBank/DDBJ databases">
        <title>Comparative genomics of the ectomycorrhizal sister species Rhizopogon vinicolor and Rhizopogon vesiculosus (Basidiomycota: Boletales) reveals a divergence of the mating type B locus.</title>
        <authorList>
            <person name="Mujic A.B."/>
            <person name="Kuo A."/>
            <person name="Tritt A."/>
            <person name="Lipzen A."/>
            <person name="Chen C."/>
            <person name="Johnson J."/>
            <person name="Sharma A."/>
            <person name="Barry K."/>
            <person name="Grigoriev I.V."/>
            <person name="Spatafora J.W."/>
        </authorList>
    </citation>
    <scope>NUCLEOTIDE SEQUENCE [LARGE SCALE GENOMIC DNA]</scope>
    <source>
        <strain evidence="1 2">AM-OR11-056</strain>
    </source>
</reference>
<proteinExistence type="predicted"/>
<keyword evidence="2" id="KW-1185">Reference proteome</keyword>
<organism evidence="1 2">
    <name type="scientific">Rhizopogon vesiculosus</name>
    <dbReference type="NCBI Taxonomy" id="180088"/>
    <lineage>
        <taxon>Eukaryota</taxon>
        <taxon>Fungi</taxon>
        <taxon>Dikarya</taxon>
        <taxon>Basidiomycota</taxon>
        <taxon>Agaricomycotina</taxon>
        <taxon>Agaricomycetes</taxon>
        <taxon>Agaricomycetidae</taxon>
        <taxon>Boletales</taxon>
        <taxon>Suillineae</taxon>
        <taxon>Rhizopogonaceae</taxon>
        <taxon>Rhizopogon</taxon>
    </lineage>
</organism>
<protein>
    <submittedName>
        <fullName evidence="1">Uncharacterized protein</fullName>
    </submittedName>
</protein>